<feature type="domain" description="Release factor glutamine methyltransferase N-terminal" evidence="7">
    <location>
        <begin position="9"/>
        <end position="77"/>
    </location>
</feature>
<evidence type="ECO:0000256" key="1">
    <source>
        <dbReference type="ARBA" id="ARBA00022603"/>
    </source>
</evidence>
<reference evidence="8 9" key="1">
    <citation type="submission" date="2014-02" db="EMBL/GenBank/DDBJ databases">
        <title>Draft genome sequence of Lysinibacillus massiliensis CCUG 49529.</title>
        <authorList>
            <person name="Zhang F."/>
            <person name="Wang G."/>
            <person name="Zhang L."/>
        </authorList>
    </citation>
    <scope>NUCLEOTIDE SEQUENCE [LARGE SCALE GENOMIC DNA]</scope>
    <source>
        <strain evidence="8 9">CCUG 49529</strain>
    </source>
</reference>
<dbReference type="InterPro" id="IPR019874">
    <property type="entry name" value="RF_methyltr_PrmC"/>
</dbReference>
<evidence type="ECO:0000259" key="7">
    <source>
        <dbReference type="Pfam" id="PF17827"/>
    </source>
</evidence>
<dbReference type="InterPro" id="IPR040758">
    <property type="entry name" value="PrmC_N"/>
</dbReference>
<gene>
    <name evidence="5" type="primary">prmC</name>
    <name evidence="8" type="ORF">CD30_01290</name>
</gene>
<evidence type="ECO:0000256" key="4">
    <source>
        <dbReference type="ARBA" id="ARBA00048391"/>
    </source>
</evidence>
<evidence type="ECO:0000259" key="6">
    <source>
        <dbReference type="Pfam" id="PF05175"/>
    </source>
</evidence>
<keyword evidence="1 5" id="KW-0489">Methyltransferase</keyword>
<dbReference type="InterPro" id="IPR007848">
    <property type="entry name" value="Small_mtfrase_dom"/>
</dbReference>
<dbReference type="Gene3D" id="1.10.8.10">
    <property type="entry name" value="DNA helicase RuvA subunit, C-terminal domain"/>
    <property type="match status" value="1"/>
</dbReference>
<keyword evidence="2 5" id="KW-0808">Transferase</keyword>
<dbReference type="GO" id="GO:0032259">
    <property type="term" value="P:methylation"/>
    <property type="evidence" value="ECO:0007669"/>
    <property type="project" value="UniProtKB-KW"/>
</dbReference>
<comment type="function">
    <text evidence="5">Methylates the class 1 translation termination release factors RF1/PrfA and RF2/PrfB on the glutamine residue of the universally conserved GGQ motif.</text>
</comment>
<comment type="catalytic activity">
    <reaction evidence="4 5">
        <text>L-glutaminyl-[peptide chain release factor] + S-adenosyl-L-methionine = N(5)-methyl-L-glutaminyl-[peptide chain release factor] + S-adenosyl-L-homocysteine + H(+)</text>
        <dbReference type="Rhea" id="RHEA:42896"/>
        <dbReference type="Rhea" id="RHEA-COMP:10271"/>
        <dbReference type="Rhea" id="RHEA-COMP:10272"/>
        <dbReference type="ChEBI" id="CHEBI:15378"/>
        <dbReference type="ChEBI" id="CHEBI:30011"/>
        <dbReference type="ChEBI" id="CHEBI:57856"/>
        <dbReference type="ChEBI" id="CHEBI:59789"/>
        <dbReference type="ChEBI" id="CHEBI:61891"/>
        <dbReference type="EC" id="2.1.1.297"/>
    </reaction>
</comment>
<dbReference type="Proteomes" id="UP000030595">
    <property type="component" value="Unassembled WGS sequence"/>
</dbReference>
<dbReference type="GO" id="GO:0102559">
    <property type="term" value="F:peptide chain release factor N(5)-glutamine methyltransferase activity"/>
    <property type="evidence" value="ECO:0007669"/>
    <property type="project" value="UniProtKB-EC"/>
</dbReference>
<dbReference type="InterPro" id="IPR029063">
    <property type="entry name" value="SAM-dependent_MTases_sf"/>
</dbReference>
<sequence length="287" mass="32601">MMKHKTNYEALQWASSFLLEHGRDENAARLLLQNVLKTNYSGLMMRMHDEITSEQLMQFELYVKQHAEGKPVQYITGVEEFYGRTYQVDESVLIPRPETEELIEGTLKRIQTLFGDKKELNIVDIGTGSGAIGITMKLEYPTANVTATDISEAALQTAKKNAKLLNAEIDFRLGDLTEPIRKQKWDVVLSNPPYIAFQEAEEMSEVVLAHEPHNALFAEEDGLILYRKLAENLPNLLNKPALIGVEIGYTQAVAVANFFKNSFPQAKIEIVKDINKKNRMIFCEIHE</sequence>
<dbReference type="GO" id="GO:0003676">
    <property type="term" value="F:nucleic acid binding"/>
    <property type="evidence" value="ECO:0007669"/>
    <property type="project" value="InterPro"/>
</dbReference>
<evidence type="ECO:0000313" key="8">
    <source>
        <dbReference type="EMBL" id="KGR92474.1"/>
    </source>
</evidence>
<dbReference type="PROSITE" id="PS00092">
    <property type="entry name" value="N6_MTASE"/>
    <property type="match status" value="1"/>
</dbReference>
<feature type="domain" description="Methyltransferase small" evidence="6">
    <location>
        <begin position="117"/>
        <end position="201"/>
    </location>
</feature>
<dbReference type="HAMAP" id="MF_02126">
    <property type="entry name" value="RF_methyltr_PrmC"/>
    <property type="match status" value="1"/>
</dbReference>
<dbReference type="NCBIfam" id="TIGR03534">
    <property type="entry name" value="RF_mod_PrmC"/>
    <property type="match status" value="1"/>
</dbReference>
<dbReference type="AlphaFoldDB" id="A0A0A3J613"/>
<dbReference type="RefSeq" id="WP_036171265.1">
    <property type="nucleotide sequence ID" value="NZ_AVCZ01000001.1"/>
</dbReference>
<dbReference type="PANTHER" id="PTHR18895">
    <property type="entry name" value="HEMK METHYLTRANSFERASE"/>
    <property type="match status" value="1"/>
</dbReference>
<dbReference type="OrthoDB" id="9800643at2"/>
<keyword evidence="3 5" id="KW-0949">S-adenosyl-L-methionine</keyword>
<feature type="binding site" evidence="5">
    <location>
        <position position="191"/>
    </location>
    <ligand>
        <name>S-adenosyl-L-methionine</name>
        <dbReference type="ChEBI" id="CHEBI:59789"/>
    </ligand>
</feature>
<comment type="caution">
    <text evidence="5">Lacks conserved residue(s) required for the propagation of feature annotation.</text>
</comment>
<feature type="binding site" evidence="5">
    <location>
        <begin position="191"/>
        <end position="194"/>
    </location>
    <ligand>
        <name>substrate</name>
    </ligand>
</feature>
<evidence type="ECO:0000256" key="2">
    <source>
        <dbReference type="ARBA" id="ARBA00022679"/>
    </source>
</evidence>
<evidence type="ECO:0000313" key="9">
    <source>
        <dbReference type="Proteomes" id="UP000030595"/>
    </source>
</evidence>
<dbReference type="InterPro" id="IPR004556">
    <property type="entry name" value="HemK-like"/>
</dbReference>
<dbReference type="eggNOG" id="COG2890">
    <property type="taxonomic scope" value="Bacteria"/>
</dbReference>
<evidence type="ECO:0000256" key="5">
    <source>
        <dbReference type="HAMAP-Rule" id="MF_02126"/>
    </source>
</evidence>
<proteinExistence type="inferred from homology"/>
<dbReference type="NCBIfam" id="TIGR00536">
    <property type="entry name" value="hemK_fam"/>
    <property type="match status" value="1"/>
</dbReference>
<evidence type="ECO:0000256" key="3">
    <source>
        <dbReference type="ARBA" id="ARBA00022691"/>
    </source>
</evidence>
<organism evidence="8 9">
    <name type="scientific">Ureibacillus massiliensis 4400831 = CIP 108448 = CCUG 49529</name>
    <dbReference type="NCBI Taxonomy" id="1211035"/>
    <lineage>
        <taxon>Bacteria</taxon>
        <taxon>Bacillati</taxon>
        <taxon>Bacillota</taxon>
        <taxon>Bacilli</taxon>
        <taxon>Bacillales</taxon>
        <taxon>Caryophanaceae</taxon>
        <taxon>Ureibacillus</taxon>
    </lineage>
</organism>
<dbReference type="Pfam" id="PF05175">
    <property type="entry name" value="MTS"/>
    <property type="match status" value="1"/>
</dbReference>
<dbReference type="EMBL" id="JPVQ01000001">
    <property type="protein sequence ID" value="KGR92474.1"/>
    <property type="molecule type" value="Genomic_DNA"/>
</dbReference>
<comment type="caution">
    <text evidence="8">The sequence shown here is derived from an EMBL/GenBank/DDBJ whole genome shotgun (WGS) entry which is preliminary data.</text>
</comment>
<dbReference type="Pfam" id="PF17827">
    <property type="entry name" value="PrmC_N"/>
    <property type="match status" value="1"/>
</dbReference>
<comment type="similarity">
    <text evidence="5">Belongs to the protein N5-glutamine methyltransferase family. PrmC subfamily.</text>
</comment>
<dbReference type="InterPro" id="IPR002052">
    <property type="entry name" value="DNA_methylase_N6_adenine_CS"/>
</dbReference>
<protein>
    <recommendedName>
        <fullName evidence="5">Release factor glutamine methyltransferase</fullName>
        <shortName evidence="5">RF MTase</shortName>
        <ecNumber evidence="5">2.1.1.297</ecNumber>
    </recommendedName>
    <alternativeName>
        <fullName evidence="5">N5-glutamine methyltransferase PrmC</fullName>
    </alternativeName>
    <alternativeName>
        <fullName evidence="5">Protein-(glutamine-N5) MTase PrmC</fullName>
    </alternativeName>
    <alternativeName>
        <fullName evidence="5">Protein-glutamine N-methyltransferase PrmC</fullName>
    </alternativeName>
</protein>
<dbReference type="CDD" id="cd02440">
    <property type="entry name" value="AdoMet_MTases"/>
    <property type="match status" value="1"/>
</dbReference>
<accession>A0A0A3J613</accession>
<dbReference type="Gene3D" id="3.40.50.150">
    <property type="entry name" value="Vaccinia Virus protein VP39"/>
    <property type="match status" value="1"/>
</dbReference>
<name>A0A0A3J613_9BACL</name>
<dbReference type="InterPro" id="IPR050320">
    <property type="entry name" value="N5-glutamine_MTase"/>
</dbReference>
<dbReference type="SUPFAM" id="SSF53335">
    <property type="entry name" value="S-adenosyl-L-methionine-dependent methyltransferases"/>
    <property type="match status" value="1"/>
</dbReference>
<feature type="binding site" evidence="5">
    <location>
        <position position="149"/>
    </location>
    <ligand>
        <name>S-adenosyl-L-methionine</name>
        <dbReference type="ChEBI" id="CHEBI:59789"/>
    </ligand>
</feature>
<feature type="binding site" evidence="5">
    <location>
        <begin position="126"/>
        <end position="130"/>
    </location>
    <ligand>
        <name>S-adenosyl-L-methionine</name>
        <dbReference type="ChEBI" id="CHEBI:59789"/>
    </ligand>
</feature>
<dbReference type="EC" id="2.1.1.297" evidence="5"/>
<dbReference type="PANTHER" id="PTHR18895:SF74">
    <property type="entry name" value="MTRF1L RELEASE FACTOR GLUTAMINE METHYLTRANSFERASE"/>
    <property type="match status" value="1"/>
</dbReference>
<keyword evidence="9" id="KW-1185">Reference proteome</keyword>